<organism evidence="1">
    <name type="scientific">Opuntia streptacantha</name>
    <name type="common">Prickly pear cactus</name>
    <name type="synonym">Opuntia cardona</name>
    <dbReference type="NCBI Taxonomy" id="393608"/>
    <lineage>
        <taxon>Eukaryota</taxon>
        <taxon>Viridiplantae</taxon>
        <taxon>Streptophyta</taxon>
        <taxon>Embryophyta</taxon>
        <taxon>Tracheophyta</taxon>
        <taxon>Spermatophyta</taxon>
        <taxon>Magnoliopsida</taxon>
        <taxon>eudicotyledons</taxon>
        <taxon>Gunneridae</taxon>
        <taxon>Pentapetalae</taxon>
        <taxon>Caryophyllales</taxon>
        <taxon>Cactineae</taxon>
        <taxon>Cactaceae</taxon>
        <taxon>Opuntioideae</taxon>
        <taxon>Opuntia</taxon>
    </lineage>
</organism>
<protein>
    <submittedName>
        <fullName evidence="1">Uncharacterized protein</fullName>
    </submittedName>
</protein>
<sequence length="122" mass="13676">MRKCGQIVTAAKIFSRTHTKKKDKRFADDRAKTVWEKYHSLKVVKQVPPSQDDGSLLLEAAIGWSEKGTIYGLGNSASMFYEKPIHNVGTSKTSYTLLIVSQLQVELDSARTELNSTKTELQ</sequence>
<dbReference type="EMBL" id="GISG01214123">
    <property type="protein sequence ID" value="MBA4661905.1"/>
    <property type="molecule type" value="Transcribed_RNA"/>
</dbReference>
<proteinExistence type="predicted"/>
<reference evidence="1" key="1">
    <citation type="journal article" date="2013" name="J. Plant Res.">
        <title>Effect of fungi and light on seed germination of three Opuntia species from semiarid lands of central Mexico.</title>
        <authorList>
            <person name="Delgado-Sanchez P."/>
            <person name="Jimenez-Bremont J.F."/>
            <person name="Guerrero-Gonzalez Mde L."/>
            <person name="Flores J."/>
        </authorList>
    </citation>
    <scope>NUCLEOTIDE SEQUENCE</scope>
    <source>
        <tissue evidence="1">Cladode</tissue>
    </source>
</reference>
<dbReference type="Pfam" id="PF03004">
    <property type="entry name" value="Transposase_24"/>
    <property type="match status" value="1"/>
</dbReference>
<name>A0A7C9EDN5_OPUST</name>
<accession>A0A7C9EDN5</accession>
<evidence type="ECO:0000313" key="1">
    <source>
        <dbReference type="EMBL" id="MBA4661905.1"/>
    </source>
</evidence>
<dbReference type="AlphaFoldDB" id="A0A7C9EDN5"/>
<dbReference type="InterPro" id="IPR004252">
    <property type="entry name" value="Probable_transposase_24"/>
</dbReference>
<reference evidence="1" key="2">
    <citation type="submission" date="2020-07" db="EMBL/GenBank/DDBJ databases">
        <authorList>
            <person name="Vera ALvarez R."/>
            <person name="Arias-Moreno D.M."/>
            <person name="Jimenez-Jacinto V."/>
            <person name="Jimenez-Bremont J.F."/>
            <person name="Swaminathan K."/>
            <person name="Moose S.P."/>
            <person name="Guerrero-Gonzalez M.L."/>
            <person name="Marino-Ramirez L."/>
            <person name="Landsman D."/>
            <person name="Rodriguez-Kessler M."/>
            <person name="Delgado-Sanchez P."/>
        </authorList>
    </citation>
    <scope>NUCLEOTIDE SEQUENCE</scope>
    <source>
        <tissue evidence="1">Cladode</tissue>
    </source>
</reference>